<organism evidence="1 2">
    <name type="scientific">Nocardiopsis mwathae</name>
    <dbReference type="NCBI Taxonomy" id="1472723"/>
    <lineage>
        <taxon>Bacteria</taxon>
        <taxon>Bacillati</taxon>
        <taxon>Actinomycetota</taxon>
        <taxon>Actinomycetes</taxon>
        <taxon>Streptosporangiales</taxon>
        <taxon>Nocardiopsidaceae</taxon>
        <taxon>Nocardiopsis</taxon>
    </lineage>
</organism>
<keyword evidence="2" id="KW-1185">Reference proteome</keyword>
<dbReference type="Gene3D" id="3.30.300.20">
    <property type="match status" value="1"/>
</dbReference>
<comment type="caution">
    <text evidence="1">The sequence shown here is derived from an EMBL/GenBank/DDBJ whole genome shotgun (WGS) entry which is preliminary data.</text>
</comment>
<dbReference type="PANTHER" id="PTHR42830">
    <property type="entry name" value="OSMOTICALLY INDUCIBLE FAMILY PROTEIN"/>
    <property type="match status" value="1"/>
</dbReference>
<dbReference type="InterPro" id="IPR052707">
    <property type="entry name" value="OsmC_Ohr_Peroxiredoxin"/>
</dbReference>
<dbReference type="RefSeq" id="WP_184076484.1">
    <property type="nucleotide sequence ID" value="NZ_JACHDS010000001.1"/>
</dbReference>
<name>A0A7X0D6G4_9ACTN</name>
<dbReference type="InterPro" id="IPR015946">
    <property type="entry name" value="KH_dom-like_a/b"/>
</dbReference>
<proteinExistence type="predicted"/>
<dbReference type="PANTHER" id="PTHR42830:SF2">
    <property type="entry name" value="OSMC_OHR FAMILY PROTEIN"/>
    <property type="match status" value="1"/>
</dbReference>
<reference evidence="1 2" key="1">
    <citation type="submission" date="2020-08" db="EMBL/GenBank/DDBJ databases">
        <title>Sequencing the genomes of 1000 actinobacteria strains.</title>
        <authorList>
            <person name="Klenk H.-P."/>
        </authorList>
    </citation>
    <scope>NUCLEOTIDE SEQUENCE [LARGE SCALE GENOMIC DNA]</scope>
    <source>
        <strain evidence="1 2">DSM 46659</strain>
    </source>
</reference>
<accession>A0A7X0D6G4</accession>
<dbReference type="SUPFAM" id="SSF82784">
    <property type="entry name" value="OsmC-like"/>
    <property type="match status" value="1"/>
</dbReference>
<dbReference type="Pfam" id="PF02566">
    <property type="entry name" value="OsmC"/>
    <property type="match status" value="1"/>
</dbReference>
<sequence length="161" mass="17608">MADKVHHYEVRTRWTGNTGSGTTRYRDYGRSHDIEAEGRPVIRGSADAAFRGDPSRWNPEDLLVSALSECHMLSYLALAVAAKVNVVAYEDRATGTMVTRADSSGDFSEVTLHPVVTVADASMVEVAEKLHRRANQVCFIARSVNFPVHHEPVIEVAGATA</sequence>
<dbReference type="AlphaFoldDB" id="A0A7X0D6G4"/>
<dbReference type="InterPro" id="IPR036102">
    <property type="entry name" value="OsmC/Ohrsf"/>
</dbReference>
<dbReference type="InterPro" id="IPR003718">
    <property type="entry name" value="OsmC/Ohr_fam"/>
</dbReference>
<protein>
    <submittedName>
        <fullName evidence="1">Organic hydroperoxide reductase OsmC/OhrA</fullName>
    </submittedName>
</protein>
<dbReference type="Proteomes" id="UP000546642">
    <property type="component" value="Unassembled WGS sequence"/>
</dbReference>
<dbReference type="EMBL" id="JACHDS010000001">
    <property type="protein sequence ID" value="MBB6173225.1"/>
    <property type="molecule type" value="Genomic_DNA"/>
</dbReference>
<gene>
    <name evidence="1" type="ORF">HNR23_003285</name>
</gene>
<evidence type="ECO:0000313" key="2">
    <source>
        <dbReference type="Proteomes" id="UP000546642"/>
    </source>
</evidence>
<evidence type="ECO:0000313" key="1">
    <source>
        <dbReference type="EMBL" id="MBB6173225.1"/>
    </source>
</evidence>